<dbReference type="RefSeq" id="WP_010879655.1">
    <property type="nucleotide sequence ID" value="NZ_CP006577.1"/>
</dbReference>
<keyword evidence="1" id="KW-1133">Transmembrane helix</keyword>
<name>A0A075WIV4_ARCFL</name>
<dbReference type="AlphaFoldDB" id="A0A075WIV4"/>
<accession>A0A075WIV4</accession>
<protein>
    <submittedName>
        <fullName evidence="2">Uncharacterized protein</fullName>
    </submittedName>
</protein>
<dbReference type="Proteomes" id="UP000028501">
    <property type="component" value="Chromosome"/>
</dbReference>
<gene>
    <name evidence="2" type="ORF">AFULGI_00024370</name>
</gene>
<dbReference type="EMBL" id="CP006577">
    <property type="protein sequence ID" value="AIG99154.1"/>
    <property type="molecule type" value="Genomic_DNA"/>
</dbReference>
<feature type="transmembrane region" description="Helical" evidence="1">
    <location>
        <begin position="97"/>
        <end position="116"/>
    </location>
</feature>
<dbReference type="HOGENOM" id="CLU_1700181_0_0_2"/>
<feature type="transmembrane region" description="Helical" evidence="1">
    <location>
        <begin position="16"/>
        <end position="36"/>
    </location>
</feature>
<proteinExistence type="predicted"/>
<evidence type="ECO:0000256" key="1">
    <source>
        <dbReference type="SAM" id="Phobius"/>
    </source>
</evidence>
<feature type="transmembrane region" description="Helical" evidence="1">
    <location>
        <begin position="123"/>
        <end position="143"/>
    </location>
</feature>
<sequence>MLFIFYIPYYPGLGDFSFIINSYATNAIFLAAYALITKSKVDKIKFPIVTMLLVPLDFAAMLAGGLVSWGIVSMPYWLWGDWRLMDELARYRGELGALDAIVGGIILGYSASFAFTKVNRKHLVISWMLANSISTLVVAIFFVPHFCGMPPYRC</sequence>
<dbReference type="GeneID" id="24795913"/>
<keyword evidence="1" id="KW-0472">Membrane</keyword>
<dbReference type="KEGG" id="afg:AFULGI_00024370"/>
<reference evidence="2 3" key="1">
    <citation type="submission" date="2013-07" db="EMBL/GenBank/DDBJ databases">
        <title>Genome of Archaeoglobus fulgidus.</title>
        <authorList>
            <person name="Fiebig A."/>
            <person name="Birkeland N.-K."/>
        </authorList>
    </citation>
    <scope>NUCLEOTIDE SEQUENCE [LARGE SCALE GENOMIC DNA]</scope>
    <source>
        <strain evidence="2 3">DSM 8774</strain>
    </source>
</reference>
<keyword evidence="1" id="KW-0812">Transmembrane</keyword>
<organism evidence="2 3">
    <name type="scientific">Archaeoglobus fulgidus DSM 8774</name>
    <dbReference type="NCBI Taxonomy" id="1344584"/>
    <lineage>
        <taxon>Archaea</taxon>
        <taxon>Methanobacteriati</taxon>
        <taxon>Methanobacteriota</taxon>
        <taxon>Archaeoglobi</taxon>
        <taxon>Archaeoglobales</taxon>
        <taxon>Archaeoglobaceae</taxon>
        <taxon>Archaeoglobus</taxon>
    </lineage>
</organism>
<feature type="transmembrane region" description="Helical" evidence="1">
    <location>
        <begin position="48"/>
        <end position="77"/>
    </location>
</feature>
<evidence type="ECO:0000313" key="3">
    <source>
        <dbReference type="Proteomes" id="UP000028501"/>
    </source>
</evidence>
<evidence type="ECO:0000313" key="2">
    <source>
        <dbReference type="EMBL" id="AIG99154.1"/>
    </source>
</evidence>